<comment type="caution">
    <text evidence="1">The sequence shown here is derived from an EMBL/GenBank/DDBJ whole genome shotgun (WGS) entry which is preliminary data.</text>
</comment>
<name>A0ABQ3GCK4_9BURK</name>
<reference evidence="2" key="1">
    <citation type="journal article" date="2019" name="Int. J. Syst. Evol. Microbiol.">
        <title>The Global Catalogue of Microorganisms (GCM) 10K type strain sequencing project: providing services to taxonomists for standard genome sequencing and annotation.</title>
        <authorList>
            <consortium name="The Broad Institute Genomics Platform"/>
            <consortium name="The Broad Institute Genome Sequencing Center for Infectious Disease"/>
            <person name="Wu L."/>
            <person name="Ma J."/>
        </authorList>
    </citation>
    <scope>NUCLEOTIDE SEQUENCE [LARGE SCALE GENOMIC DNA]</scope>
    <source>
        <strain evidence="2">KCTC 23314</strain>
    </source>
</reference>
<accession>A0ABQ3GCK4</accession>
<protein>
    <recommendedName>
        <fullName evidence="3">Addiction module component</fullName>
    </recommendedName>
</protein>
<gene>
    <name evidence="1" type="ORF">GCM10007320_60240</name>
</gene>
<dbReference type="Pfam" id="PF09720">
    <property type="entry name" value="Unstab_antitox"/>
    <property type="match status" value="1"/>
</dbReference>
<evidence type="ECO:0000313" key="2">
    <source>
        <dbReference type="Proteomes" id="UP000626210"/>
    </source>
</evidence>
<keyword evidence="2" id="KW-1185">Reference proteome</keyword>
<evidence type="ECO:0000313" key="1">
    <source>
        <dbReference type="EMBL" id="GHD01700.1"/>
    </source>
</evidence>
<evidence type="ECO:0008006" key="3">
    <source>
        <dbReference type="Google" id="ProtNLM"/>
    </source>
</evidence>
<dbReference type="Proteomes" id="UP000626210">
    <property type="component" value="Unassembled WGS sequence"/>
</dbReference>
<dbReference type="InterPro" id="IPR013406">
    <property type="entry name" value="CHP02574_addiction_mod"/>
</dbReference>
<dbReference type="RefSeq" id="WP_229883136.1">
    <property type="nucleotide sequence ID" value="NZ_BMYK01000036.1"/>
</dbReference>
<proteinExistence type="predicted"/>
<sequence length="69" mass="7570">MATHMLENLSRSEKLRLMEALWSDLSADAPAFASPAWHAQALDAAAQAHAAGAATFVDWQHAKKVLRER</sequence>
<dbReference type="EMBL" id="BMYK01000036">
    <property type="protein sequence ID" value="GHD01700.1"/>
    <property type="molecule type" value="Genomic_DNA"/>
</dbReference>
<organism evidence="1 2">
    <name type="scientific">Pseudorhodoferax aquiterrae</name>
    <dbReference type="NCBI Taxonomy" id="747304"/>
    <lineage>
        <taxon>Bacteria</taxon>
        <taxon>Pseudomonadati</taxon>
        <taxon>Pseudomonadota</taxon>
        <taxon>Betaproteobacteria</taxon>
        <taxon>Burkholderiales</taxon>
        <taxon>Comamonadaceae</taxon>
    </lineage>
</organism>